<protein>
    <submittedName>
        <fullName evidence="1">Uncharacterized protein</fullName>
    </submittedName>
</protein>
<organism evidence="1 2">
    <name type="scientific">Dermacentor silvarum</name>
    <name type="common">Tick</name>
    <dbReference type="NCBI Taxonomy" id="543639"/>
    <lineage>
        <taxon>Eukaryota</taxon>
        <taxon>Metazoa</taxon>
        <taxon>Ecdysozoa</taxon>
        <taxon>Arthropoda</taxon>
        <taxon>Chelicerata</taxon>
        <taxon>Arachnida</taxon>
        <taxon>Acari</taxon>
        <taxon>Parasitiformes</taxon>
        <taxon>Ixodida</taxon>
        <taxon>Ixodoidea</taxon>
        <taxon>Ixodidae</taxon>
        <taxon>Rhipicephalinae</taxon>
        <taxon>Dermacentor</taxon>
    </lineage>
</organism>
<sequence length="297" mass="32439">MAVADVASHLGMVVASLSSEVQYCYQLRSRVPPPPNALMPFAQEKRLWVAAVNANENNDRVSSRLAKLWRPLRAADKEPFQRKVVEAAAVHRRKYPDYAHNPREAHRRSAMQVSSKLKNYSSLDKEQQPITSTVVAQGQGSPESQQLLHPPPLSPTPRSKHRATISAARVSASGAGQVTVLCVPTTTVPATSKDLEEQAAPVKVAALRALAELFKRQPKHFHNYAELTLIKIFGTFKQPEREVSSAAALCSMDAAPVLPSSKQCGSCTHASGTRMTKTLTSLQSRSCPVSWKCIQKG</sequence>
<gene>
    <name evidence="1" type="ORF">HPB49_022509</name>
</gene>
<proteinExistence type="predicted"/>
<keyword evidence="2" id="KW-1185">Reference proteome</keyword>
<accession>A0ACB8E2W5</accession>
<comment type="caution">
    <text evidence="1">The sequence shown here is derived from an EMBL/GenBank/DDBJ whole genome shotgun (WGS) entry which is preliminary data.</text>
</comment>
<evidence type="ECO:0000313" key="2">
    <source>
        <dbReference type="Proteomes" id="UP000821865"/>
    </source>
</evidence>
<dbReference type="EMBL" id="CM023470">
    <property type="protein sequence ID" value="KAH7981237.1"/>
    <property type="molecule type" value="Genomic_DNA"/>
</dbReference>
<dbReference type="Proteomes" id="UP000821865">
    <property type="component" value="Chromosome 1"/>
</dbReference>
<name>A0ACB8E2W5_DERSI</name>
<reference evidence="1" key="1">
    <citation type="submission" date="2020-05" db="EMBL/GenBank/DDBJ databases">
        <title>Large-scale comparative analyses of tick genomes elucidate their genetic diversity and vector capacities.</title>
        <authorList>
            <person name="Jia N."/>
            <person name="Wang J."/>
            <person name="Shi W."/>
            <person name="Du L."/>
            <person name="Sun Y."/>
            <person name="Zhan W."/>
            <person name="Jiang J."/>
            <person name="Wang Q."/>
            <person name="Zhang B."/>
            <person name="Ji P."/>
            <person name="Sakyi L.B."/>
            <person name="Cui X."/>
            <person name="Yuan T."/>
            <person name="Jiang B."/>
            <person name="Yang W."/>
            <person name="Lam T.T.-Y."/>
            <person name="Chang Q."/>
            <person name="Ding S."/>
            <person name="Wang X."/>
            <person name="Zhu J."/>
            <person name="Ruan X."/>
            <person name="Zhao L."/>
            <person name="Wei J."/>
            <person name="Que T."/>
            <person name="Du C."/>
            <person name="Cheng J."/>
            <person name="Dai P."/>
            <person name="Han X."/>
            <person name="Huang E."/>
            <person name="Gao Y."/>
            <person name="Liu J."/>
            <person name="Shao H."/>
            <person name="Ye R."/>
            <person name="Li L."/>
            <person name="Wei W."/>
            <person name="Wang X."/>
            <person name="Wang C."/>
            <person name="Yang T."/>
            <person name="Huo Q."/>
            <person name="Li W."/>
            <person name="Guo W."/>
            <person name="Chen H."/>
            <person name="Zhou L."/>
            <person name="Ni X."/>
            <person name="Tian J."/>
            <person name="Zhou Y."/>
            <person name="Sheng Y."/>
            <person name="Liu T."/>
            <person name="Pan Y."/>
            <person name="Xia L."/>
            <person name="Li J."/>
            <person name="Zhao F."/>
            <person name="Cao W."/>
        </authorList>
    </citation>
    <scope>NUCLEOTIDE SEQUENCE</scope>
    <source>
        <strain evidence="1">Dsil-2018</strain>
    </source>
</reference>
<evidence type="ECO:0000313" key="1">
    <source>
        <dbReference type="EMBL" id="KAH7981237.1"/>
    </source>
</evidence>